<keyword evidence="1" id="KW-1133">Transmembrane helix</keyword>
<dbReference type="AlphaFoldDB" id="A0A0R2P2X4"/>
<dbReference type="Proteomes" id="UP000053349">
    <property type="component" value="Unassembled WGS sequence"/>
</dbReference>
<feature type="transmembrane region" description="Helical" evidence="1">
    <location>
        <begin position="82"/>
        <end position="100"/>
    </location>
</feature>
<reference evidence="2 3" key="1">
    <citation type="submission" date="2015-10" db="EMBL/GenBank/DDBJ databases">
        <title>Metagenome-Assembled Genomes uncover a global brackish microbiome.</title>
        <authorList>
            <person name="Hugerth L.W."/>
            <person name="Larsson J."/>
            <person name="Alneberg J."/>
            <person name="Lindh M.V."/>
            <person name="Legrand C."/>
            <person name="Pinhassi J."/>
            <person name="Andersson A.F."/>
        </authorList>
    </citation>
    <scope>NUCLEOTIDE SEQUENCE [LARGE SCALE GENOMIC DNA]</scope>
    <source>
        <strain evidence="2">BACL2 MAG-121001-bin67</strain>
    </source>
</reference>
<feature type="transmembrane region" description="Helical" evidence="1">
    <location>
        <begin position="27"/>
        <end position="43"/>
    </location>
</feature>
<comment type="caution">
    <text evidence="2">The sequence shown here is derived from an EMBL/GenBank/DDBJ whole genome shotgun (WGS) entry which is preliminary data.</text>
</comment>
<proteinExistence type="predicted"/>
<gene>
    <name evidence="2" type="ORF">ABR64_04135</name>
</gene>
<organism evidence="2 3">
    <name type="scientific">Actinobacteria bacterium BACL2 MAG-121001-bin67</name>
    <dbReference type="NCBI Taxonomy" id="1655572"/>
    <lineage>
        <taxon>Bacteria</taxon>
        <taxon>Bacillati</taxon>
        <taxon>Actinomycetota</taxon>
        <taxon>Actinomycetes</taxon>
        <taxon>Actinomycetes incertae sedis</taxon>
        <taxon>ac1 cluster</taxon>
    </lineage>
</organism>
<keyword evidence="1" id="KW-0472">Membrane</keyword>
<evidence type="ECO:0000313" key="2">
    <source>
        <dbReference type="EMBL" id="KRO32398.1"/>
    </source>
</evidence>
<protein>
    <submittedName>
        <fullName evidence="2">Uncharacterized protein</fullName>
    </submittedName>
</protein>
<sequence>MKLLISLLFGALVGVSGTFLHNAYRPLGLIVSLLALLLGLRLVRNMYLSKSSLALFAFGWLFVIVRASSLGNGGEVLIEANAYGNLFVFGGAALISWRLLKRI</sequence>
<evidence type="ECO:0000313" key="3">
    <source>
        <dbReference type="Proteomes" id="UP000053349"/>
    </source>
</evidence>
<name>A0A0R2P2X4_9ACTN</name>
<evidence type="ECO:0000256" key="1">
    <source>
        <dbReference type="SAM" id="Phobius"/>
    </source>
</evidence>
<accession>A0A0R2P2X4</accession>
<feature type="transmembrane region" description="Helical" evidence="1">
    <location>
        <begin position="52"/>
        <end position="70"/>
    </location>
</feature>
<dbReference type="EMBL" id="LIAW01000112">
    <property type="protein sequence ID" value="KRO32398.1"/>
    <property type="molecule type" value="Genomic_DNA"/>
</dbReference>
<keyword evidence="1" id="KW-0812">Transmembrane</keyword>